<accession>A0AAV4NG34</accession>
<dbReference type="EMBL" id="BPLR01003363">
    <property type="protein sequence ID" value="GIX83740.1"/>
    <property type="molecule type" value="Genomic_DNA"/>
</dbReference>
<dbReference type="Proteomes" id="UP001054945">
    <property type="component" value="Unassembled WGS sequence"/>
</dbReference>
<gene>
    <name evidence="1" type="ORF">CEXT_307791</name>
</gene>
<comment type="caution">
    <text evidence="1">The sequence shown here is derived from an EMBL/GenBank/DDBJ whole genome shotgun (WGS) entry which is preliminary data.</text>
</comment>
<feature type="non-terminal residue" evidence="1">
    <location>
        <position position="37"/>
    </location>
</feature>
<evidence type="ECO:0000313" key="1">
    <source>
        <dbReference type="EMBL" id="GIX83740.1"/>
    </source>
</evidence>
<protein>
    <submittedName>
        <fullName evidence="1">Uncharacterized protein</fullName>
    </submittedName>
</protein>
<evidence type="ECO:0000313" key="2">
    <source>
        <dbReference type="Proteomes" id="UP001054945"/>
    </source>
</evidence>
<organism evidence="1 2">
    <name type="scientific">Caerostris extrusa</name>
    <name type="common">Bark spider</name>
    <name type="synonym">Caerostris bankana</name>
    <dbReference type="NCBI Taxonomy" id="172846"/>
    <lineage>
        <taxon>Eukaryota</taxon>
        <taxon>Metazoa</taxon>
        <taxon>Ecdysozoa</taxon>
        <taxon>Arthropoda</taxon>
        <taxon>Chelicerata</taxon>
        <taxon>Arachnida</taxon>
        <taxon>Araneae</taxon>
        <taxon>Araneomorphae</taxon>
        <taxon>Entelegynae</taxon>
        <taxon>Araneoidea</taxon>
        <taxon>Araneidae</taxon>
        <taxon>Caerostris</taxon>
    </lineage>
</organism>
<proteinExistence type="predicted"/>
<name>A0AAV4NG34_CAEEX</name>
<reference evidence="1 2" key="1">
    <citation type="submission" date="2021-06" db="EMBL/GenBank/DDBJ databases">
        <title>Caerostris extrusa draft genome.</title>
        <authorList>
            <person name="Kono N."/>
            <person name="Arakawa K."/>
        </authorList>
    </citation>
    <scope>NUCLEOTIDE SEQUENCE [LARGE SCALE GENOMIC DNA]</scope>
</reference>
<dbReference type="AlphaFoldDB" id="A0AAV4NG34"/>
<sequence length="37" mass="4002">MKGERISGTSTVARSANEPNLLSAFLGCLSNSELYRK</sequence>
<keyword evidence="2" id="KW-1185">Reference proteome</keyword>